<organism evidence="1 2">
    <name type="scientific">Olea europaea subsp. europaea</name>
    <dbReference type="NCBI Taxonomy" id="158383"/>
    <lineage>
        <taxon>Eukaryota</taxon>
        <taxon>Viridiplantae</taxon>
        <taxon>Streptophyta</taxon>
        <taxon>Embryophyta</taxon>
        <taxon>Tracheophyta</taxon>
        <taxon>Spermatophyta</taxon>
        <taxon>Magnoliopsida</taxon>
        <taxon>eudicotyledons</taxon>
        <taxon>Gunneridae</taxon>
        <taxon>Pentapetalae</taxon>
        <taxon>asterids</taxon>
        <taxon>lamiids</taxon>
        <taxon>Lamiales</taxon>
        <taxon>Oleaceae</taxon>
        <taxon>Oleeae</taxon>
        <taxon>Olea</taxon>
    </lineage>
</organism>
<proteinExistence type="predicted"/>
<dbReference type="Gramene" id="OE9A011753T1">
    <property type="protein sequence ID" value="OE9A011753C1"/>
    <property type="gene ID" value="OE9A011753"/>
</dbReference>
<dbReference type="AlphaFoldDB" id="A0A8S0QYZ9"/>
<evidence type="ECO:0000313" key="1">
    <source>
        <dbReference type="EMBL" id="CAA2971895.1"/>
    </source>
</evidence>
<gene>
    <name evidence="1" type="ORF">OLEA9_A011753</name>
</gene>
<evidence type="ECO:0000313" key="2">
    <source>
        <dbReference type="Proteomes" id="UP000594638"/>
    </source>
</evidence>
<protein>
    <submittedName>
        <fullName evidence="1">Uncharacterized protein</fullName>
    </submittedName>
</protein>
<accession>A0A8S0QYZ9</accession>
<comment type="caution">
    <text evidence="1">The sequence shown here is derived from an EMBL/GenBank/DDBJ whole genome shotgun (WGS) entry which is preliminary data.</text>
</comment>
<name>A0A8S0QYZ9_OLEEU</name>
<dbReference type="Proteomes" id="UP000594638">
    <property type="component" value="Unassembled WGS sequence"/>
</dbReference>
<sequence length="55" mass="6313">MVLEGRKQYKQLRLVLEFEPRIPAILRTQMTFCAALNLTLDEEMSADSNVVLMGE</sequence>
<reference evidence="1 2" key="1">
    <citation type="submission" date="2019-12" db="EMBL/GenBank/DDBJ databases">
        <authorList>
            <person name="Alioto T."/>
            <person name="Alioto T."/>
            <person name="Gomez Garrido J."/>
        </authorList>
    </citation>
    <scope>NUCLEOTIDE SEQUENCE [LARGE SCALE GENOMIC DNA]</scope>
</reference>
<keyword evidence="2" id="KW-1185">Reference proteome</keyword>
<dbReference type="EMBL" id="CACTIH010002029">
    <property type="protein sequence ID" value="CAA2971895.1"/>
    <property type="molecule type" value="Genomic_DNA"/>
</dbReference>